<protein>
    <recommendedName>
        <fullName evidence="5">Cobalt-precorrin-5B C(1)-methyltransferase</fullName>
        <ecNumber evidence="5">2.1.1.195</ecNumber>
    </recommendedName>
    <alternativeName>
        <fullName evidence="5">Cobalt-precorrin-6A synthase</fullName>
    </alternativeName>
</protein>
<comment type="function">
    <text evidence="5">Catalyzes the methylation of C-1 in cobalt-precorrin-5B to form cobalt-precorrin-6A.</text>
</comment>
<dbReference type="GO" id="GO:0043780">
    <property type="term" value="F:cobalt-precorrin-5B C1-methyltransferase activity"/>
    <property type="evidence" value="ECO:0007669"/>
    <property type="project" value="RHEA"/>
</dbReference>
<accession>Q117L9</accession>
<organism evidence="7">
    <name type="scientific">Trichodesmium erythraeum (strain IMS101)</name>
    <dbReference type="NCBI Taxonomy" id="203124"/>
    <lineage>
        <taxon>Bacteria</taxon>
        <taxon>Bacillati</taxon>
        <taxon>Cyanobacteriota</taxon>
        <taxon>Cyanophyceae</taxon>
        <taxon>Oscillatoriophycideae</taxon>
        <taxon>Oscillatoriales</taxon>
        <taxon>Microcoleaceae</taxon>
        <taxon>Trichodesmium</taxon>
    </lineage>
</organism>
<evidence type="ECO:0000256" key="1">
    <source>
        <dbReference type="ARBA" id="ARBA00022573"/>
    </source>
</evidence>
<dbReference type="GO" id="GO:0032259">
    <property type="term" value="P:methylation"/>
    <property type="evidence" value="ECO:0007669"/>
    <property type="project" value="UniProtKB-KW"/>
</dbReference>
<dbReference type="UniPathway" id="UPA00148">
    <property type="reaction ID" value="UER00227"/>
</dbReference>
<dbReference type="InterPro" id="IPR002748">
    <property type="entry name" value="CbiD"/>
</dbReference>
<dbReference type="SUPFAM" id="SSF111342">
    <property type="entry name" value="CbiD-like"/>
    <property type="match status" value="1"/>
</dbReference>
<dbReference type="HOGENOM" id="CLU_041273_1_2_3"/>
<dbReference type="AlphaFoldDB" id="Q117L9"/>
<dbReference type="RefSeq" id="WP_011610696.1">
    <property type="nucleotide sequence ID" value="NC_008312.1"/>
</dbReference>
<dbReference type="InterPro" id="IPR036074">
    <property type="entry name" value="CbiD_sf"/>
</dbReference>
<name>Q117L9_TRIEI</name>
<dbReference type="PANTHER" id="PTHR35863:SF1">
    <property type="entry name" value="COBALT-PRECORRIN-5B C(1)-METHYLTRANSFERASE"/>
    <property type="match status" value="1"/>
</dbReference>
<dbReference type="GO" id="GO:0019251">
    <property type="term" value="P:anaerobic cobalamin biosynthetic process"/>
    <property type="evidence" value="ECO:0007669"/>
    <property type="project" value="UniProtKB-UniRule"/>
</dbReference>
<evidence type="ECO:0000256" key="5">
    <source>
        <dbReference type="HAMAP-Rule" id="MF_00787"/>
    </source>
</evidence>
<keyword evidence="6" id="KW-0812">Transmembrane</keyword>
<evidence type="ECO:0000256" key="6">
    <source>
        <dbReference type="SAM" id="Phobius"/>
    </source>
</evidence>
<dbReference type="HAMAP" id="MF_00787">
    <property type="entry name" value="CbiD"/>
    <property type="match status" value="1"/>
</dbReference>
<dbReference type="EMBL" id="CP000393">
    <property type="protein sequence ID" value="ABG50305.1"/>
    <property type="molecule type" value="Genomic_DNA"/>
</dbReference>
<dbReference type="Pfam" id="PF01888">
    <property type="entry name" value="CbiD"/>
    <property type="match status" value="1"/>
</dbReference>
<feature type="transmembrane region" description="Helical" evidence="6">
    <location>
        <begin position="12"/>
        <end position="29"/>
    </location>
</feature>
<dbReference type="NCBIfam" id="TIGR00312">
    <property type="entry name" value="cbiD"/>
    <property type="match status" value="1"/>
</dbReference>
<feature type="transmembrane region" description="Helical" evidence="6">
    <location>
        <begin position="234"/>
        <end position="255"/>
    </location>
</feature>
<keyword evidence="3 5" id="KW-0808">Transferase</keyword>
<dbReference type="PIRSF" id="PIRSF026782">
    <property type="entry name" value="CbiD"/>
    <property type="match status" value="1"/>
</dbReference>
<keyword evidence="6" id="KW-1133">Transmembrane helix</keyword>
<evidence type="ECO:0000256" key="4">
    <source>
        <dbReference type="ARBA" id="ARBA00022691"/>
    </source>
</evidence>
<comment type="pathway">
    <text evidence="5">Cofactor biosynthesis; adenosylcobalamin biosynthesis; cob(II)yrinate a,c-diamide from sirohydrochlorin (anaerobic route): step 6/10.</text>
</comment>
<keyword evidence="1 5" id="KW-0169">Cobalamin biosynthesis</keyword>
<keyword evidence="4 5" id="KW-0949">S-adenosyl-L-methionine</keyword>
<dbReference type="PANTHER" id="PTHR35863">
    <property type="entry name" value="COBALT-PRECORRIN-5B C(1)-METHYLTRANSFERASE"/>
    <property type="match status" value="1"/>
</dbReference>
<evidence type="ECO:0000256" key="3">
    <source>
        <dbReference type="ARBA" id="ARBA00022679"/>
    </source>
</evidence>
<dbReference type="Gene3D" id="3.30.2110.10">
    <property type="entry name" value="CbiD-like"/>
    <property type="match status" value="1"/>
</dbReference>
<evidence type="ECO:0000256" key="2">
    <source>
        <dbReference type="ARBA" id="ARBA00022603"/>
    </source>
</evidence>
<dbReference type="eggNOG" id="COG1903">
    <property type="taxonomic scope" value="Bacteria"/>
</dbReference>
<gene>
    <name evidence="5" type="primary">cbiD</name>
    <name evidence="7" type="ordered locus">Tery_0905</name>
</gene>
<dbReference type="KEGG" id="ter:Tery_0905"/>
<proteinExistence type="inferred from homology"/>
<dbReference type="EC" id="2.1.1.195" evidence="5"/>
<comment type="similarity">
    <text evidence="5">Belongs to the CbiD family.</text>
</comment>
<comment type="catalytic activity">
    <reaction evidence="5">
        <text>Co-precorrin-5B + S-adenosyl-L-methionine = Co-precorrin-6A + S-adenosyl-L-homocysteine</text>
        <dbReference type="Rhea" id="RHEA:26285"/>
        <dbReference type="ChEBI" id="CHEBI:57856"/>
        <dbReference type="ChEBI" id="CHEBI:59789"/>
        <dbReference type="ChEBI" id="CHEBI:60063"/>
        <dbReference type="ChEBI" id="CHEBI:60064"/>
        <dbReference type="EC" id="2.1.1.195"/>
    </reaction>
</comment>
<keyword evidence="2 5" id="KW-0489">Methyltransferase</keyword>
<sequence length="385" mass="41949">MTEPIAEPIAGYTLPVFACAAAVAALGWLRQNVSSSSTVSINLLEPREIVDIPIQQVALLKNNTALAVTRSDPGNNLDLTHNTPIWAMVELVKVCQTDTSEKIVIIGGEGIGYDINSREAAIYNYAQRLLQENLQPLLKQNEQVIVTIILPEGRQLAARTSNSAFGIVEGLSLLGTTGVSQPLSVPGQLEVYQEELQQKAAQFQSLVFCVGENGLDIARKMGISPQQTVKTANWLGPMLVAAAIAGVEYILLLGYHGKLIKLAGGIFHTHHHLADGRLEILTAHCANIGVPTSVVQKIFACPTAESALKLLRSIDTNQKNDLVGKVYGAIASKIDQRCQAYIFNHSQKQVQVGSMLFDRDRQIFLKTKVADQVFSQIFSFEDHKK</sequence>
<reference evidence="7" key="1">
    <citation type="submission" date="2006-06" db="EMBL/GenBank/DDBJ databases">
        <title>Complete sequence of Trichodesmium erythraeum IMS101.</title>
        <authorList>
            <consortium name="US DOE Joint Genome Institute"/>
            <person name="Copeland A."/>
            <person name="Lucas S."/>
            <person name="Lapidus A."/>
            <person name="Barry K."/>
            <person name="Detter J.C."/>
            <person name="Glavina del Rio T."/>
            <person name="Hammon N."/>
            <person name="Israni S."/>
            <person name="Dalin E."/>
            <person name="Tice H."/>
            <person name="Pitluck S."/>
            <person name="Kiss H."/>
            <person name="Munk A.C."/>
            <person name="Brettin T."/>
            <person name="Bruce D."/>
            <person name="Han C."/>
            <person name="Tapia R."/>
            <person name="Gilna P."/>
            <person name="Schmutz J."/>
            <person name="Larimer F."/>
            <person name="Land M."/>
            <person name="Hauser L."/>
            <person name="Kyrpides N."/>
            <person name="Kim E."/>
            <person name="Richardson P."/>
        </authorList>
    </citation>
    <scope>NUCLEOTIDE SEQUENCE [LARGE SCALE GENOMIC DNA]</scope>
    <source>
        <strain evidence="7">IMS101</strain>
    </source>
</reference>
<keyword evidence="6" id="KW-0472">Membrane</keyword>
<dbReference type="STRING" id="203124.Tery_0905"/>
<evidence type="ECO:0000313" key="7">
    <source>
        <dbReference type="EMBL" id="ABG50305.1"/>
    </source>
</evidence>
<dbReference type="OrthoDB" id="6439987at2"/>